<evidence type="ECO:0000313" key="1">
    <source>
        <dbReference type="EMBL" id="GGX82526.1"/>
    </source>
</evidence>
<organism evidence="1 2">
    <name type="scientific">Streptomyces fructofermentans</name>
    <dbReference type="NCBI Taxonomy" id="152141"/>
    <lineage>
        <taxon>Bacteria</taxon>
        <taxon>Bacillati</taxon>
        <taxon>Actinomycetota</taxon>
        <taxon>Actinomycetes</taxon>
        <taxon>Kitasatosporales</taxon>
        <taxon>Streptomycetaceae</taxon>
        <taxon>Streptomyces</taxon>
    </lineage>
</organism>
<protein>
    <submittedName>
        <fullName evidence="1">Uncharacterized protein</fullName>
    </submittedName>
</protein>
<comment type="caution">
    <text evidence="1">The sequence shown here is derived from an EMBL/GenBank/DDBJ whole genome shotgun (WGS) entry which is preliminary data.</text>
</comment>
<keyword evidence="2" id="KW-1185">Reference proteome</keyword>
<reference evidence="1" key="1">
    <citation type="journal article" date="2014" name="Int. J. Syst. Evol. Microbiol.">
        <title>Complete genome sequence of Corynebacterium casei LMG S-19264T (=DSM 44701T), isolated from a smear-ripened cheese.</title>
        <authorList>
            <consortium name="US DOE Joint Genome Institute (JGI-PGF)"/>
            <person name="Walter F."/>
            <person name="Albersmeier A."/>
            <person name="Kalinowski J."/>
            <person name="Ruckert C."/>
        </authorList>
    </citation>
    <scope>NUCLEOTIDE SEQUENCE</scope>
    <source>
        <strain evidence="1">JCM 4956</strain>
    </source>
</reference>
<proteinExistence type="predicted"/>
<name>A0A918NN66_9ACTN</name>
<reference evidence="1" key="2">
    <citation type="submission" date="2020-09" db="EMBL/GenBank/DDBJ databases">
        <authorList>
            <person name="Sun Q."/>
            <person name="Ohkuma M."/>
        </authorList>
    </citation>
    <scope>NUCLEOTIDE SEQUENCE</scope>
    <source>
        <strain evidence="1">JCM 4956</strain>
    </source>
</reference>
<accession>A0A918NN66</accession>
<evidence type="ECO:0000313" key="2">
    <source>
        <dbReference type="Proteomes" id="UP000645555"/>
    </source>
</evidence>
<dbReference type="Proteomes" id="UP000645555">
    <property type="component" value="Unassembled WGS sequence"/>
</dbReference>
<sequence>MAGECMPGELRRHRPDAGPMTVDAWEAANRAASRMPSRCARAAYAGPAPRSAPDLDISEVTIKASCPMLRLAHIGGRLVVVTTSTVDVLITHAISPRASACRQAFRACVRTCCPEAARKGPDRRVPRILMLIGRQ</sequence>
<dbReference type="AlphaFoldDB" id="A0A918NN66"/>
<dbReference type="EMBL" id="BMWD01000024">
    <property type="protein sequence ID" value="GGX82526.1"/>
    <property type="molecule type" value="Genomic_DNA"/>
</dbReference>
<gene>
    <name evidence="1" type="ORF">GCM10010515_57560</name>
</gene>